<dbReference type="InterPro" id="IPR034202">
    <property type="entry name" value="Subtilisin_Carlsberg-like"/>
</dbReference>
<evidence type="ECO:0000256" key="2">
    <source>
        <dbReference type="ARBA" id="ARBA00022670"/>
    </source>
</evidence>
<evidence type="ECO:0000256" key="4">
    <source>
        <dbReference type="ARBA" id="ARBA00022801"/>
    </source>
</evidence>
<accession>A0A1M5ZAP3</accession>
<evidence type="ECO:0000256" key="3">
    <source>
        <dbReference type="ARBA" id="ARBA00022723"/>
    </source>
</evidence>
<dbReference type="Proteomes" id="UP000183954">
    <property type="component" value="Unassembled WGS sequence"/>
</dbReference>
<dbReference type="Pfam" id="PF00082">
    <property type="entry name" value="Peptidase_S8"/>
    <property type="match status" value="1"/>
</dbReference>
<dbReference type="OrthoDB" id="9798386at2"/>
<feature type="active site" description="Charge relay system" evidence="6">
    <location>
        <position position="98"/>
    </location>
</feature>
<evidence type="ECO:0000256" key="6">
    <source>
        <dbReference type="PROSITE-ProRule" id="PRU01240"/>
    </source>
</evidence>
<dbReference type="InterPro" id="IPR022398">
    <property type="entry name" value="Peptidase_S8_His-AS"/>
</dbReference>
<dbReference type="InterPro" id="IPR036852">
    <property type="entry name" value="Peptidase_S8/S53_dom_sf"/>
</dbReference>
<dbReference type="InterPro" id="IPR015500">
    <property type="entry name" value="Peptidase_S8_subtilisin-rel"/>
</dbReference>
<dbReference type="PANTHER" id="PTHR43806">
    <property type="entry name" value="PEPTIDASE S8"/>
    <property type="match status" value="1"/>
</dbReference>
<feature type="active site" description="Charge relay system" evidence="6">
    <location>
        <position position="262"/>
    </location>
</feature>
<dbReference type="InterPro" id="IPR000209">
    <property type="entry name" value="Peptidase_S8/S53_dom"/>
</dbReference>
<dbReference type="SUPFAM" id="SSF52743">
    <property type="entry name" value="Subtilisin-like"/>
    <property type="match status" value="1"/>
</dbReference>
<evidence type="ECO:0000256" key="7">
    <source>
        <dbReference type="RuleBase" id="RU003355"/>
    </source>
</evidence>
<dbReference type="PROSITE" id="PS00136">
    <property type="entry name" value="SUBTILASE_ASP"/>
    <property type="match status" value="1"/>
</dbReference>
<dbReference type="GO" id="GO:0046872">
    <property type="term" value="F:metal ion binding"/>
    <property type="evidence" value="ECO:0007669"/>
    <property type="project" value="UniProtKB-KW"/>
</dbReference>
<dbReference type="PROSITE" id="PS51892">
    <property type="entry name" value="SUBTILASE"/>
    <property type="match status" value="1"/>
</dbReference>
<evidence type="ECO:0000256" key="5">
    <source>
        <dbReference type="ARBA" id="ARBA00022825"/>
    </source>
</evidence>
<evidence type="ECO:0000313" key="9">
    <source>
        <dbReference type="EMBL" id="SHI21269.1"/>
    </source>
</evidence>
<feature type="active site" description="Charge relay system" evidence="6">
    <location>
        <position position="61"/>
    </location>
</feature>
<protein>
    <submittedName>
        <fullName evidence="9">Major intracellular serine protease</fullName>
    </submittedName>
</protein>
<dbReference type="EMBL" id="FQXJ01000011">
    <property type="protein sequence ID" value="SHI21269.1"/>
    <property type="molecule type" value="Genomic_DNA"/>
</dbReference>
<dbReference type="InterPro" id="IPR023827">
    <property type="entry name" value="Peptidase_S8_Asp-AS"/>
</dbReference>
<sequence length="320" mass="33967">MSHNYSNELNNNEVKLIPYEVLSIAAGFTFTEIPAGVKLVNAPTSWDKCEKGKDIVVAVLDTGCQTDHVDLKDRIIDGRNFTTDYNSDPNNFSDNVGHGTHVAGTIAASENNIGVLGVAPLAKLLIVKVLAGNGSGAYEWIINGINYAVNWRGPSGEKARVISMSLGGPQDVPELHQAIKNAVNNDILVVCAAGNGGDCSPQTEELDYPGAYQEVVEVGAVDLNKKIACFSNSNKNVDLVAPGDGILSTYIGGGYATLRGTSMATPHVSGGSALIIKHCEKEFERPLSENEIYAQLIKRTNALGNPKCLEGNGLLDLAKD</sequence>
<dbReference type="GO" id="GO:0004252">
    <property type="term" value="F:serine-type endopeptidase activity"/>
    <property type="evidence" value="ECO:0007669"/>
    <property type="project" value="UniProtKB-UniRule"/>
</dbReference>
<dbReference type="CDD" id="cd07477">
    <property type="entry name" value="Peptidases_S8_Subtilisin_subset"/>
    <property type="match status" value="1"/>
</dbReference>
<dbReference type="PANTHER" id="PTHR43806:SF11">
    <property type="entry name" value="CEREVISIN-RELATED"/>
    <property type="match status" value="1"/>
</dbReference>
<keyword evidence="4 6" id="KW-0378">Hydrolase</keyword>
<name>A0A1M5ZAP3_9FIRM</name>
<dbReference type="STRING" id="1121420.SAMN02746098_03082"/>
<dbReference type="AlphaFoldDB" id="A0A1M5ZAP3"/>
<dbReference type="PROSITE" id="PS00138">
    <property type="entry name" value="SUBTILASE_SER"/>
    <property type="match status" value="1"/>
</dbReference>
<evidence type="ECO:0000259" key="8">
    <source>
        <dbReference type="Pfam" id="PF00082"/>
    </source>
</evidence>
<dbReference type="PROSITE" id="PS00137">
    <property type="entry name" value="SUBTILASE_HIS"/>
    <property type="match status" value="1"/>
</dbReference>
<evidence type="ECO:0000256" key="1">
    <source>
        <dbReference type="ARBA" id="ARBA00011073"/>
    </source>
</evidence>
<evidence type="ECO:0000313" key="10">
    <source>
        <dbReference type="Proteomes" id="UP000183954"/>
    </source>
</evidence>
<dbReference type="Gene3D" id="3.40.50.200">
    <property type="entry name" value="Peptidase S8/S53 domain"/>
    <property type="match status" value="1"/>
</dbReference>
<organism evidence="9 10">
    <name type="scientific">Desulfosporosinus lacus DSM 15449</name>
    <dbReference type="NCBI Taxonomy" id="1121420"/>
    <lineage>
        <taxon>Bacteria</taxon>
        <taxon>Bacillati</taxon>
        <taxon>Bacillota</taxon>
        <taxon>Clostridia</taxon>
        <taxon>Eubacteriales</taxon>
        <taxon>Desulfitobacteriaceae</taxon>
        <taxon>Desulfosporosinus</taxon>
    </lineage>
</organism>
<proteinExistence type="inferred from homology"/>
<keyword evidence="5 6" id="KW-0720">Serine protease</keyword>
<dbReference type="PRINTS" id="PR00723">
    <property type="entry name" value="SUBTILISIN"/>
</dbReference>
<gene>
    <name evidence="9" type="ORF">SAMN02746098_03082</name>
</gene>
<keyword evidence="10" id="KW-1185">Reference proteome</keyword>
<keyword evidence="2 6" id="KW-0645">Protease</keyword>
<comment type="similarity">
    <text evidence="1 6 7">Belongs to the peptidase S8 family.</text>
</comment>
<dbReference type="InterPro" id="IPR050131">
    <property type="entry name" value="Peptidase_S8_subtilisin-like"/>
</dbReference>
<reference evidence="10" key="1">
    <citation type="submission" date="2016-11" db="EMBL/GenBank/DDBJ databases">
        <authorList>
            <person name="Varghese N."/>
            <person name="Submissions S."/>
        </authorList>
    </citation>
    <scope>NUCLEOTIDE SEQUENCE [LARGE SCALE GENOMIC DNA]</scope>
    <source>
        <strain evidence="10">DSM 15449</strain>
    </source>
</reference>
<dbReference type="GO" id="GO:0006508">
    <property type="term" value="P:proteolysis"/>
    <property type="evidence" value="ECO:0007669"/>
    <property type="project" value="UniProtKB-KW"/>
</dbReference>
<keyword evidence="3" id="KW-0479">Metal-binding</keyword>
<dbReference type="InterPro" id="IPR023828">
    <property type="entry name" value="Peptidase_S8_Ser-AS"/>
</dbReference>
<dbReference type="RefSeq" id="WP_073030611.1">
    <property type="nucleotide sequence ID" value="NZ_FQXJ01000011.1"/>
</dbReference>
<feature type="domain" description="Peptidase S8/S53" evidence="8">
    <location>
        <begin position="52"/>
        <end position="308"/>
    </location>
</feature>